<evidence type="ECO:0000313" key="1">
    <source>
        <dbReference type="EMBL" id="MFC0211152.1"/>
    </source>
</evidence>
<dbReference type="Proteomes" id="UP001589776">
    <property type="component" value="Unassembled WGS sequence"/>
</dbReference>
<dbReference type="Gene3D" id="3.30.1870.10">
    <property type="entry name" value="EreA-like, domain 2"/>
    <property type="match status" value="1"/>
</dbReference>
<organism evidence="1 2">
    <name type="scientific">Paenibacillus chartarius</name>
    <dbReference type="NCBI Taxonomy" id="747481"/>
    <lineage>
        <taxon>Bacteria</taxon>
        <taxon>Bacillati</taxon>
        <taxon>Bacillota</taxon>
        <taxon>Bacilli</taxon>
        <taxon>Bacillales</taxon>
        <taxon>Paenibacillaceae</taxon>
        <taxon>Paenibacillus</taxon>
    </lineage>
</organism>
<dbReference type="Pfam" id="PF05139">
    <property type="entry name" value="Erythro_esteras"/>
    <property type="match status" value="1"/>
</dbReference>
<keyword evidence="2" id="KW-1185">Reference proteome</keyword>
<dbReference type="InterPro" id="IPR014622">
    <property type="entry name" value="UCP036794_erythomycin"/>
</dbReference>
<gene>
    <name evidence="1" type="ORF">ACFFK0_01605</name>
</gene>
<comment type="caution">
    <text evidence="1">The sequence shown here is derived from an EMBL/GenBank/DDBJ whole genome shotgun (WGS) entry which is preliminary data.</text>
</comment>
<dbReference type="CDD" id="cd14728">
    <property type="entry name" value="Ere-like"/>
    <property type="match status" value="1"/>
</dbReference>
<name>A0ABV6DET2_9BACL</name>
<protein>
    <submittedName>
        <fullName evidence="1">Erythromycin esterase family protein</fullName>
    </submittedName>
</protein>
<dbReference type="PIRSF" id="PIRSF036794">
    <property type="entry name" value="UCP_erythr_ester"/>
    <property type="match status" value="1"/>
</dbReference>
<sequence length="461" mass="52036">MAVKRQQVIDAIRRQAQPLQAASDLDALVQAAAGAKVVLLGEASHGTSEFYRWRTELTKRLITEHGYHFIAVEGDWPPCYEVNKYVKRMSGAKRDVNDTLASYYDRWPSWMWANEEVRELVEWLRSHNERQADGRGAGFYGMDVYSLWESMEAIMRHLEQSGQTELLETAKTAFSCFEPHGREGQQYGLSAVYWAETCEDEVVRLLQELQDKRQRAPGAGDAEAALSDELNALVARNAEQYYRTMIRSDSSSWNVRDEHMTEALDRLLKFHGPEAKAIVWEHNTHIGDARATDMAREGMVNVGQLVRERYGRENCYAIGFGTHSGTVIAGKSWGAKAETMRVPAAVEGSWEDLVHEGSGGRDVVLMFSRGKSEGAGTRAPDADGKPMQIEDYDDLMLAPEPDDRDVFMNTFDHRAIGVVYHPGREHWGNYVPSVMADRYDAFIFINRSEALHPLAPERVGV</sequence>
<proteinExistence type="predicted"/>
<dbReference type="InterPro" id="IPR007815">
    <property type="entry name" value="Emycin_Estase"/>
</dbReference>
<dbReference type="Gene3D" id="3.40.1660.10">
    <property type="entry name" value="EreA-like (biosynthetic domain)"/>
    <property type="match status" value="1"/>
</dbReference>
<dbReference type="PANTHER" id="PTHR31299">
    <property type="entry name" value="ESTERASE, PUTATIVE (AFU_ORTHOLOGUE AFUA_1G05850)-RELATED"/>
    <property type="match status" value="1"/>
</dbReference>
<dbReference type="RefSeq" id="WP_377467974.1">
    <property type="nucleotide sequence ID" value="NZ_JBHLWN010000012.1"/>
</dbReference>
<evidence type="ECO:0000313" key="2">
    <source>
        <dbReference type="Proteomes" id="UP001589776"/>
    </source>
</evidence>
<accession>A0ABV6DET2</accession>
<dbReference type="PANTHER" id="PTHR31299:SF0">
    <property type="entry name" value="ESTERASE, PUTATIVE (AFU_ORTHOLOGUE AFUA_1G05850)-RELATED"/>
    <property type="match status" value="1"/>
</dbReference>
<dbReference type="InterPro" id="IPR052036">
    <property type="entry name" value="Hydrolase/PRTase-associated"/>
</dbReference>
<dbReference type="SUPFAM" id="SSF159501">
    <property type="entry name" value="EreA/ChaN-like"/>
    <property type="match status" value="1"/>
</dbReference>
<dbReference type="EMBL" id="JBHLWN010000012">
    <property type="protein sequence ID" value="MFC0211152.1"/>
    <property type="molecule type" value="Genomic_DNA"/>
</dbReference>
<reference evidence="1 2" key="1">
    <citation type="submission" date="2024-09" db="EMBL/GenBank/DDBJ databases">
        <authorList>
            <person name="Sun Q."/>
            <person name="Mori K."/>
        </authorList>
    </citation>
    <scope>NUCLEOTIDE SEQUENCE [LARGE SCALE GENOMIC DNA]</scope>
    <source>
        <strain evidence="1 2">CCM 7759</strain>
    </source>
</reference>